<dbReference type="EMBL" id="CDSF01000090">
    <property type="protein sequence ID" value="CEO99255.1"/>
    <property type="molecule type" value="Genomic_DNA"/>
</dbReference>
<keyword evidence="1" id="KW-0175">Coiled coil</keyword>
<evidence type="ECO:0000313" key="4">
    <source>
        <dbReference type="Proteomes" id="UP000039324"/>
    </source>
</evidence>
<geneLocation type="mitochondrion" evidence="3"/>
<proteinExistence type="predicted"/>
<evidence type="ECO:0000313" key="3">
    <source>
        <dbReference type="EMBL" id="SPQ97265.1"/>
    </source>
</evidence>
<name>A0A0G4IVD8_PLABS</name>
<dbReference type="Proteomes" id="UP000290189">
    <property type="component" value="Unassembled WGS sequence"/>
</dbReference>
<reference evidence="2 4" key="1">
    <citation type="submission" date="2015-02" db="EMBL/GenBank/DDBJ databases">
        <authorList>
            <person name="Chooi Y.-H."/>
        </authorList>
    </citation>
    <scope>NUCLEOTIDE SEQUENCE [LARGE SCALE GENOMIC DNA]</scope>
    <source>
        <strain evidence="2">E3</strain>
    </source>
</reference>
<evidence type="ECO:0000313" key="2">
    <source>
        <dbReference type="EMBL" id="CEO99255.1"/>
    </source>
</evidence>
<gene>
    <name evidence="2" type="ORF">PBRA_001161</name>
    <name evidence="3" type="ORF">PLBR_LOCUS4480</name>
</gene>
<dbReference type="AlphaFoldDB" id="A0A0G4IVD8"/>
<keyword evidence="3" id="KW-0496">Mitochondrion</keyword>
<keyword evidence="4" id="KW-1185">Reference proteome</keyword>
<dbReference type="Proteomes" id="UP000039324">
    <property type="component" value="Unassembled WGS sequence"/>
</dbReference>
<protein>
    <submittedName>
        <fullName evidence="2">Uncharacterized protein</fullName>
    </submittedName>
</protein>
<accession>A0A0G4IVD8</accession>
<sequence length="294" mass="32582">MMRSRAGSIILQAESEFLQMQEAVQEDHRKMAELERRMLDERDVWQKARDEATAVITKTNELSQRIAVADGRYQALHQKRVKLDNHLKEHRAQEATIKTLSETAYERLNANRVSFVKGMDALCDELEFFVDQGRGQIRFSNDMDHEGQLQNGRTSSEEALLSNSVDSKLTDTRGSEVSASEVPKKKVADEVLEFIREGPIASPLFSEMEGLISSIGNKRCSTCGESFDVEGGPACEALQAALTQLQNDKAEASALGDDVCRAVSALACLDIPVERDHLLPDDGTNTGEHNTEQG</sequence>
<organism evidence="2 4">
    <name type="scientific">Plasmodiophora brassicae</name>
    <name type="common">Clubroot disease agent</name>
    <dbReference type="NCBI Taxonomy" id="37360"/>
    <lineage>
        <taxon>Eukaryota</taxon>
        <taxon>Sar</taxon>
        <taxon>Rhizaria</taxon>
        <taxon>Endomyxa</taxon>
        <taxon>Phytomyxea</taxon>
        <taxon>Plasmodiophorida</taxon>
        <taxon>Plasmodiophoridae</taxon>
        <taxon>Plasmodiophora</taxon>
    </lineage>
</organism>
<feature type="coiled-coil region" evidence="1">
    <location>
        <begin position="73"/>
        <end position="103"/>
    </location>
</feature>
<reference evidence="3 5" key="2">
    <citation type="submission" date="2018-03" db="EMBL/GenBank/DDBJ databases">
        <authorList>
            <person name="Fogelqvist J."/>
        </authorList>
    </citation>
    <scope>NUCLEOTIDE SEQUENCE [LARGE SCALE GENOMIC DNA]</scope>
</reference>
<evidence type="ECO:0000313" key="5">
    <source>
        <dbReference type="Proteomes" id="UP000290189"/>
    </source>
</evidence>
<evidence type="ECO:0000256" key="1">
    <source>
        <dbReference type="SAM" id="Coils"/>
    </source>
</evidence>
<dbReference type="EMBL" id="OVEO01000007">
    <property type="protein sequence ID" value="SPQ97265.1"/>
    <property type="molecule type" value="Genomic_DNA"/>
</dbReference>